<evidence type="ECO:0000256" key="7">
    <source>
        <dbReference type="ARBA" id="ARBA00023180"/>
    </source>
</evidence>
<protein>
    <submittedName>
        <fullName evidence="9">Sulfotransferase family protein</fullName>
    </submittedName>
</protein>
<feature type="region of interest" description="Disordered" evidence="8">
    <location>
        <begin position="204"/>
        <end position="229"/>
    </location>
</feature>
<keyword evidence="2 9" id="KW-0808">Transferase</keyword>
<keyword evidence="6" id="KW-0472">Membrane</keyword>
<dbReference type="EMBL" id="JAAGOH010000001">
    <property type="protein sequence ID" value="NDY89953.1"/>
    <property type="molecule type" value="Genomic_DNA"/>
</dbReference>
<dbReference type="Gene3D" id="3.40.50.300">
    <property type="entry name" value="P-loop containing nucleotide triphosphate hydrolases"/>
    <property type="match status" value="1"/>
</dbReference>
<accession>A0A7C9PEL4</accession>
<reference evidence="9 10" key="1">
    <citation type="submission" date="2020-02" db="EMBL/GenBank/DDBJ databases">
        <title>Ideonella bacterium strain TBM-1.</title>
        <authorList>
            <person name="Chen W.-M."/>
        </authorList>
    </citation>
    <scope>NUCLEOTIDE SEQUENCE [LARGE SCALE GENOMIC DNA]</scope>
    <source>
        <strain evidence="9 10">TBM-1</strain>
    </source>
</reference>
<dbReference type="SUPFAM" id="SSF52540">
    <property type="entry name" value="P-loop containing nucleoside triphosphate hydrolases"/>
    <property type="match status" value="1"/>
</dbReference>
<keyword evidence="7" id="KW-0325">Glycoprotein</keyword>
<dbReference type="InterPro" id="IPR005331">
    <property type="entry name" value="Sulfotransferase"/>
</dbReference>
<dbReference type="InterPro" id="IPR027417">
    <property type="entry name" value="P-loop_NTPase"/>
</dbReference>
<evidence type="ECO:0000256" key="4">
    <source>
        <dbReference type="ARBA" id="ARBA00022989"/>
    </source>
</evidence>
<dbReference type="GO" id="GO:0016020">
    <property type="term" value="C:membrane"/>
    <property type="evidence" value="ECO:0007669"/>
    <property type="project" value="InterPro"/>
</dbReference>
<comment type="subcellular location">
    <subcellularLocation>
        <location evidence="1">Golgi apparatus membrane</location>
        <topology evidence="1">Single-pass type II membrane protein</topology>
    </subcellularLocation>
</comment>
<keyword evidence="10" id="KW-1185">Reference proteome</keyword>
<evidence type="ECO:0000313" key="9">
    <source>
        <dbReference type="EMBL" id="NDY89953.1"/>
    </source>
</evidence>
<dbReference type="PANTHER" id="PTHR12137">
    <property type="entry name" value="CARBOHYDRATE SULFOTRANSFERASE"/>
    <property type="match status" value="1"/>
</dbReference>
<evidence type="ECO:0000256" key="1">
    <source>
        <dbReference type="ARBA" id="ARBA00004323"/>
    </source>
</evidence>
<dbReference type="InterPro" id="IPR018011">
    <property type="entry name" value="Carb_sulfotrans_8-10"/>
</dbReference>
<evidence type="ECO:0000256" key="6">
    <source>
        <dbReference type="ARBA" id="ARBA00023136"/>
    </source>
</evidence>
<dbReference type="Proteomes" id="UP000484255">
    <property type="component" value="Unassembled WGS sequence"/>
</dbReference>
<dbReference type="Pfam" id="PF03567">
    <property type="entry name" value="Sulfotransfer_2"/>
    <property type="match status" value="1"/>
</dbReference>
<evidence type="ECO:0000256" key="8">
    <source>
        <dbReference type="SAM" id="MobiDB-lite"/>
    </source>
</evidence>
<name>A0A7C9PEL4_9BURK</name>
<dbReference type="AlphaFoldDB" id="A0A7C9PEL4"/>
<keyword evidence="4" id="KW-1133">Transmembrane helix</keyword>
<proteinExistence type="predicted"/>
<evidence type="ECO:0000256" key="2">
    <source>
        <dbReference type="ARBA" id="ARBA00022679"/>
    </source>
</evidence>
<evidence type="ECO:0000313" key="10">
    <source>
        <dbReference type="Proteomes" id="UP000484255"/>
    </source>
</evidence>
<sequence>MISATHQCLFVHVPKTAGQSVELAFLQALGLHFGQRGQLLLRANDDPARGPERLAHLTAEEYVRCGHVTQDDFDRWFKFGFVRNPWDRLVSEYRYRGLEAKFDFSFFVQHRLKVDKRFNDPERHRMPQAEYLLDASGRPLVDFIGRFENLAADFSTICQRVGLPDTGLPRRNVSGHGASQGGGALRGPDGQKLKPGMARALAKRAAAAAQRGAAAPGPAHPTTPPPPARHYTEYYTPETRDAVARFYARDVEHFGYTFG</sequence>
<feature type="compositionally biased region" description="Pro residues" evidence="8">
    <location>
        <begin position="218"/>
        <end position="228"/>
    </location>
</feature>
<keyword evidence="5" id="KW-0333">Golgi apparatus</keyword>
<feature type="compositionally biased region" description="Low complexity" evidence="8">
    <location>
        <begin position="204"/>
        <end position="217"/>
    </location>
</feature>
<dbReference type="RefSeq" id="WP_163455789.1">
    <property type="nucleotide sequence ID" value="NZ_JAAGOH010000001.1"/>
</dbReference>
<dbReference type="GO" id="GO:0008146">
    <property type="term" value="F:sulfotransferase activity"/>
    <property type="evidence" value="ECO:0007669"/>
    <property type="project" value="InterPro"/>
</dbReference>
<gene>
    <name evidence="9" type="ORF">G3A44_01955</name>
</gene>
<dbReference type="GO" id="GO:0016051">
    <property type="term" value="P:carbohydrate biosynthetic process"/>
    <property type="evidence" value="ECO:0007669"/>
    <property type="project" value="InterPro"/>
</dbReference>
<organism evidence="9 10">
    <name type="scientific">Ideonella livida</name>
    <dbReference type="NCBI Taxonomy" id="2707176"/>
    <lineage>
        <taxon>Bacteria</taxon>
        <taxon>Pseudomonadati</taxon>
        <taxon>Pseudomonadota</taxon>
        <taxon>Betaproteobacteria</taxon>
        <taxon>Burkholderiales</taxon>
        <taxon>Sphaerotilaceae</taxon>
        <taxon>Ideonella</taxon>
    </lineage>
</organism>
<evidence type="ECO:0000256" key="3">
    <source>
        <dbReference type="ARBA" id="ARBA00022692"/>
    </source>
</evidence>
<evidence type="ECO:0000256" key="5">
    <source>
        <dbReference type="ARBA" id="ARBA00023034"/>
    </source>
</evidence>
<keyword evidence="3" id="KW-0812">Transmembrane</keyword>
<dbReference type="PANTHER" id="PTHR12137:SF54">
    <property type="entry name" value="CARBOHYDRATE SULFOTRANSFERASE"/>
    <property type="match status" value="1"/>
</dbReference>
<comment type="caution">
    <text evidence="9">The sequence shown here is derived from an EMBL/GenBank/DDBJ whole genome shotgun (WGS) entry which is preliminary data.</text>
</comment>